<dbReference type="InterPro" id="IPR050315">
    <property type="entry name" value="FAD-oxidoreductase_2"/>
</dbReference>
<dbReference type="GO" id="GO:0033765">
    <property type="term" value="F:steroid dehydrogenase activity, acting on the CH-CH group of donors"/>
    <property type="evidence" value="ECO:0007669"/>
    <property type="project" value="UniProtKB-ARBA"/>
</dbReference>
<sequence length="462" mass="49087">MQTKIQTANIDSLEKEYDLVIVGSGATGLVSALQAKRLGLKVAVIEKMASLGGNTMRASSGMNAAETEVQLANGVIDDFTAFYQETLQGGGKLNDKELLEYFVTHAPLAIEWLAKQGIVLSDLTISGGMSQKRMHRPQSLAPIGAYLIKGLLARCVAEAIPLFTNTKLVAIKKAAEKITGITVAGTDGKEVEVGVKALLLATGGFGANANLIAQYQPQLANYKTTNHAGASGDGLLLAQKLGAQLVDMNFIQVHPTVQQDFDHTYLIGEAVRGEGAILVNKNGERFVNELATRKRVTAAITALNENGAYLIFNQTVRQRVKAIEFYDKVGLVVTGASLAELATKLALPKENLSQTLSNWNQAVATRTDCQFGRKTGLVTLNQAPYYAIHIAPGIHYTMGGLHINAKTQVLDEDGQVISGLYAAGEVAGGLHGNNRIGGNSIAETVVFGLQAGKQAAKYILGK</sequence>
<dbReference type="Gene3D" id="3.90.700.10">
    <property type="entry name" value="Succinate dehydrogenase/fumarate reductase flavoprotein, catalytic domain"/>
    <property type="match status" value="1"/>
</dbReference>
<dbReference type="SUPFAM" id="SSF56425">
    <property type="entry name" value="Succinate dehydrogenase/fumarate reductase flavoprotein, catalytic domain"/>
    <property type="match status" value="1"/>
</dbReference>
<evidence type="ECO:0000256" key="5">
    <source>
        <dbReference type="RuleBase" id="RU366062"/>
    </source>
</evidence>
<comment type="similarity">
    <text evidence="5">Belongs to the FAD-dependent oxidoreductase 2 family. FRD/SDH subfamily.</text>
</comment>
<dbReference type="SUPFAM" id="SSF51905">
    <property type="entry name" value="FAD/NAD(P)-binding domain"/>
    <property type="match status" value="1"/>
</dbReference>
<evidence type="ECO:0000256" key="4">
    <source>
        <dbReference type="ARBA" id="ARBA00023002"/>
    </source>
</evidence>
<dbReference type="OrthoDB" id="9806724at2"/>
<keyword evidence="8" id="KW-1185">Reference proteome</keyword>
<dbReference type="InterPro" id="IPR036188">
    <property type="entry name" value="FAD/NAD-bd_sf"/>
</dbReference>
<evidence type="ECO:0000313" key="8">
    <source>
        <dbReference type="Proteomes" id="UP000051008"/>
    </source>
</evidence>
<proteinExistence type="inferred from homology"/>
<dbReference type="InterPro" id="IPR003953">
    <property type="entry name" value="FAD-dep_OxRdtase_2_FAD-bd"/>
</dbReference>
<dbReference type="InterPro" id="IPR010960">
    <property type="entry name" value="Flavocytochrome_c"/>
</dbReference>
<evidence type="ECO:0000256" key="1">
    <source>
        <dbReference type="ARBA" id="ARBA00001974"/>
    </source>
</evidence>
<reference evidence="7 8" key="1">
    <citation type="journal article" date="2015" name="Genome Announc.">
        <title>Expanding the biotechnology potential of lactobacilli through comparative genomics of 213 strains and associated genera.</title>
        <authorList>
            <person name="Sun Z."/>
            <person name="Harris H.M."/>
            <person name="McCann A."/>
            <person name="Guo C."/>
            <person name="Argimon S."/>
            <person name="Zhang W."/>
            <person name="Yang X."/>
            <person name="Jeffery I.B."/>
            <person name="Cooney J.C."/>
            <person name="Kagawa T.F."/>
            <person name="Liu W."/>
            <person name="Song Y."/>
            <person name="Salvetti E."/>
            <person name="Wrobel A."/>
            <person name="Rasinkangas P."/>
            <person name="Parkhill J."/>
            <person name="Rea M.C."/>
            <person name="O'Sullivan O."/>
            <person name="Ritari J."/>
            <person name="Douillard F.P."/>
            <person name="Paul Ross R."/>
            <person name="Yang R."/>
            <person name="Briner A.E."/>
            <person name="Felis G.E."/>
            <person name="de Vos W.M."/>
            <person name="Barrangou R."/>
            <person name="Klaenhammer T.R."/>
            <person name="Caufield P.W."/>
            <person name="Cui Y."/>
            <person name="Zhang H."/>
            <person name="O'Toole P.W."/>
        </authorList>
    </citation>
    <scope>NUCLEOTIDE SEQUENCE [LARGE SCALE GENOMIC DNA]</scope>
    <source>
        <strain evidence="7 8">DSM 20509</strain>
    </source>
</reference>
<dbReference type="PRINTS" id="PR00411">
    <property type="entry name" value="PNDRDTASEI"/>
</dbReference>
<dbReference type="Proteomes" id="UP000051008">
    <property type="component" value="Unassembled WGS sequence"/>
</dbReference>
<dbReference type="PANTHER" id="PTHR43400:SF7">
    <property type="entry name" value="FAD-DEPENDENT OXIDOREDUCTASE 2 FAD BINDING DOMAIN-CONTAINING PROTEIN"/>
    <property type="match status" value="1"/>
</dbReference>
<evidence type="ECO:0000256" key="3">
    <source>
        <dbReference type="ARBA" id="ARBA00022827"/>
    </source>
</evidence>
<evidence type="ECO:0000256" key="2">
    <source>
        <dbReference type="ARBA" id="ARBA00022630"/>
    </source>
</evidence>
<dbReference type="EMBL" id="AYYP01000017">
    <property type="protein sequence ID" value="KRM65297.1"/>
    <property type="molecule type" value="Genomic_DNA"/>
</dbReference>
<dbReference type="PATRIC" id="fig|1423718.3.peg.1501"/>
<dbReference type="GO" id="GO:0010181">
    <property type="term" value="F:FMN binding"/>
    <property type="evidence" value="ECO:0007669"/>
    <property type="project" value="InterPro"/>
</dbReference>
<dbReference type="PANTHER" id="PTHR43400">
    <property type="entry name" value="FUMARATE REDUCTASE"/>
    <property type="match status" value="1"/>
</dbReference>
<accession>A0A0R2AD08</accession>
<gene>
    <name evidence="7" type="ORF">FC14_GL001438</name>
</gene>
<keyword evidence="2 5" id="KW-0285">Flavoprotein</keyword>
<protein>
    <submittedName>
        <fullName evidence="7">Fumarate reductase subunit A</fullName>
    </submittedName>
</protein>
<dbReference type="Pfam" id="PF00890">
    <property type="entry name" value="FAD_binding_2"/>
    <property type="match status" value="1"/>
</dbReference>
<name>A0A0R2AD08_9LACO</name>
<evidence type="ECO:0000259" key="6">
    <source>
        <dbReference type="Pfam" id="PF00890"/>
    </source>
</evidence>
<dbReference type="FunFam" id="3.90.700.10:FF:000007">
    <property type="entry name" value="NADH-dependent fumarate reductase"/>
    <property type="match status" value="1"/>
</dbReference>
<organism evidence="7 8">
    <name type="scientific">Ligilactobacillus agilis DSM 20509</name>
    <dbReference type="NCBI Taxonomy" id="1423718"/>
    <lineage>
        <taxon>Bacteria</taxon>
        <taxon>Bacillati</taxon>
        <taxon>Bacillota</taxon>
        <taxon>Bacilli</taxon>
        <taxon>Lactobacillales</taxon>
        <taxon>Lactobacillaceae</taxon>
        <taxon>Ligilactobacillus</taxon>
    </lineage>
</organism>
<comment type="caution">
    <text evidence="7">The sequence shown here is derived from an EMBL/GenBank/DDBJ whole genome shotgun (WGS) entry which is preliminary data.</text>
</comment>
<comment type="cofactor">
    <cofactor evidence="1">
        <name>FAD</name>
        <dbReference type="ChEBI" id="CHEBI:57692"/>
    </cofactor>
</comment>
<keyword evidence="4 5" id="KW-0560">Oxidoreductase</keyword>
<dbReference type="NCBIfam" id="NF005064">
    <property type="entry name" value="PRK06481.1"/>
    <property type="match status" value="1"/>
</dbReference>
<dbReference type="NCBIfam" id="TIGR01813">
    <property type="entry name" value="flavo_cyto_c"/>
    <property type="match status" value="1"/>
</dbReference>
<dbReference type="AlphaFoldDB" id="A0A0R2AD08"/>
<dbReference type="RefSeq" id="WP_056976308.1">
    <property type="nucleotide sequence ID" value="NZ_AYYP01000017.1"/>
</dbReference>
<keyword evidence="3 5" id="KW-0274">FAD</keyword>
<dbReference type="Gene3D" id="3.50.50.60">
    <property type="entry name" value="FAD/NAD(P)-binding domain"/>
    <property type="match status" value="1"/>
</dbReference>
<evidence type="ECO:0000313" key="7">
    <source>
        <dbReference type="EMBL" id="KRM65297.1"/>
    </source>
</evidence>
<feature type="domain" description="FAD-dependent oxidoreductase 2 FAD-binding" evidence="6">
    <location>
        <begin position="18"/>
        <end position="441"/>
    </location>
</feature>
<dbReference type="InterPro" id="IPR027477">
    <property type="entry name" value="Succ_DH/fumarate_Rdtase_cat_sf"/>
</dbReference>